<evidence type="ECO:0000256" key="1">
    <source>
        <dbReference type="ARBA" id="ARBA00004141"/>
    </source>
</evidence>
<evidence type="ECO:0000313" key="7">
    <source>
        <dbReference type="EMBL" id="CAB4951140.1"/>
    </source>
</evidence>
<comment type="subcellular location">
    <subcellularLocation>
        <location evidence="1">Membrane</location>
        <topology evidence="1">Multi-pass membrane protein</topology>
    </subcellularLocation>
</comment>
<keyword evidence="4 5" id="KW-0472">Membrane</keyword>
<keyword evidence="3 5" id="KW-1133">Transmembrane helix</keyword>
<proteinExistence type="predicted"/>
<accession>A0A6J7K4V9</accession>
<protein>
    <submittedName>
        <fullName evidence="7">Unannotated protein</fullName>
    </submittedName>
</protein>
<evidence type="ECO:0000256" key="4">
    <source>
        <dbReference type="ARBA" id="ARBA00023136"/>
    </source>
</evidence>
<feature type="transmembrane region" description="Helical" evidence="5">
    <location>
        <begin position="34"/>
        <end position="53"/>
    </location>
</feature>
<keyword evidence="2 5" id="KW-0812">Transmembrane</keyword>
<name>A0A6J7K4V9_9ZZZZ</name>
<feature type="transmembrane region" description="Helical" evidence="5">
    <location>
        <begin position="60"/>
        <end position="76"/>
    </location>
</feature>
<feature type="transmembrane region" description="Helical" evidence="5">
    <location>
        <begin position="221"/>
        <end position="241"/>
    </location>
</feature>
<dbReference type="InterPro" id="IPR049453">
    <property type="entry name" value="Memb_transporter_dom"/>
</dbReference>
<organism evidence="7">
    <name type="scientific">freshwater metagenome</name>
    <dbReference type="NCBI Taxonomy" id="449393"/>
    <lineage>
        <taxon>unclassified sequences</taxon>
        <taxon>metagenomes</taxon>
        <taxon>ecological metagenomes</taxon>
    </lineage>
</organism>
<evidence type="ECO:0000259" key="6">
    <source>
        <dbReference type="Pfam" id="PF13515"/>
    </source>
</evidence>
<sequence>MPSTGSVINRKALIRSLIAMGLLMPGILLFPLGISLAMCLFTYGVMLGFLVALLMDLRRALLMVGSFTVANLIAYAASPHPLLAALVMAGAVLVYGLTLRVGLATFIVVAPISVAFTIAQPPTVLPHSSVAANMLVLGAVCIVAGLWGTAAGTVIGRKVPHPPLTQMPWRSTWVYTGSLTLVCGVIALVVGLTKFQQDGAWVLLTILIVAQPGVRRTWRKAGARVLGTFVGFGVALVVGIPLNGHPLMLTLAAILLFGIAAYLMLSGRPYWQFVTFLTPGVVLVVGASSNIFTTDINRAWSTIVGTALAVGVLIVLGAIGIQDREEKAQSLGH</sequence>
<feature type="transmembrane region" description="Helical" evidence="5">
    <location>
        <begin position="273"/>
        <end position="293"/>
    </location>
</feature>
<evidence type="ECO:0000256" key="5">
    <source>
        <dbReference type="SAM" id="Phobius"/>
    </source>
</evidence>
<feature type="transmembrane region" description="Helical" evidence="5">
    <location>
        <begin position="247"/>
        <end position="266"/>
    </location>
</feature>
<dbReference type="Pfam" id="PF13515">
    <property type="entry name" value="FUSC_2"/>
    <property type="match status" value="1"/>
</dbReference>
<feature type="transmembrane region" description="Helical" evidence="5">
    <location>
        <begin position="130"/>
        <end position="152"/>
    </location>
</feature>
<evidence type="ECO:0000256" key="3">
    <source>
        <dbReference type="ARBA" id="ARBA00022989"/>
    </source>
</evidence>
<evidence type="ECO:0000256" key="2">
    <source>
        <dbReference type="ARBA" id="ARBA00022692"/>
    </source>
</evidence>
<reference evidence="7" key="1">
    <citation type="submission" date="2020-05" db="EMBL/GenBank/DDBJ databases">
        <authorList>
            <person name="Chiriac C."/>
            <person name="Salcher M."/>
            <person name="Ghai R."/>
            <person name="Kavagutti S V."/>
        </authorList>
    </citation>
    <scope>NUCLEOTIDE SEQUENCE</scope>
</reference>
<feature type="transmembrane region" description="Helical" evidence="5">
    <location>
        <begin position="173"/>
        <end position="193"/>
    </location>
</feature>
<feature type="transmembrane region" description="Helical" evidence="5">
    <location>
        <begin position="299"/>
        <end position="321"/>
    </location>
</feature>
<feature type="transmembrane region" description="Helical" evidence="5">
    <location>
        <begin position="12"/>
        <end position="28"/>
    </location>
</feature>
<dbReference type="AlphaFoldDB" id="A0A6J7K4V9"/>
<gene>
    <name evidence="7" type="ORF">UFOPK3772_01551</name>
</gene>
<dbReference type="EMBL" id="CAFBNE010000045">
    <property type="protein sequence ID" value="CAB4951140.1"/>
    <property type="molecule type" value="Genomic_DNA"/>
</dbReference>
<feature type="domain" description="Integral membrane bound transporter" evidence="6">
    <location>
        <begin position="184"/>
        <end position="310"/>
    </location>
</feature>
<dbReference type="GO" id="GO:0016020">
    <property type="term" value="C:membrane"/>
    <property type="evidence" value="ECO:0007669"/>
    <property type="project" value="UniProtKB-SubCell"/>
</dbReference>